<reference evidence="1 2" key="1">
    <citation type="submission" date="2024-03" db="EMBL/GenBank/DDBJ databases">
        <title>Human intestinal bacterial collection.</title>
        <authorList>
            <person name="Pauvert C."/>
            <person name="Hitch T.C.A."/>
            <person name="Clavel T."/>
        </authorList>
    </citation>
    <scope>NUCLEOTIDE SEQUENCE [LARGE SCALE GENOMIC DNA]</scope>
    <source>
        <strain evidence="1 2">CLA-AP-H34</strain>
    </source>
</reference>
<dbReference type="Pfam" id="PF04951">
    <property type="entry name" value="Peptidase_M55"/>
    <property type="match status" value="1"/>
</dbReference>
<dbReference type="InterPro" id="IPR007035">
    <property type="entry name" value="Peptidase_M55"/>
</dbReference>
<dbReference type="RefSeq" id="WP_349139865.1">
    <property type="nucleotide sequence ID" value="NZ_JBBMFT010000003.1"/>
</dbReference>
<protein>
    <submittedName>
        <fullName evidence="1">M55 family metallopeptidase</fullName>
    </submittedName>
</protein>
<name>A0ABV1ENU4_9FIRM</name>
<dbReference type="Gene3D" id="3.40.50.10780">
    <property type="entry name" value="Dipeptide transport protein"/>
    <property type="match status" value="1"/>
</dbReference>
<dbReference type="InterPro" id="IPR036177">
    <property type="entry name" value="Peptidase_M55_sf"/>
</dbReference>
<dbReference type="CDD" id="cd08770">
    <property type="entry name" value="DAP_dppA_3"/>
    <property type="match status" value="1"/>
</dbReference>
<proteinExistence type="predicted"/>
<accession>A0ABV1ENU4</accession>
<dbReference type="EMBL" id="JBBMFT010000003">
    <property type="protein sequence ID" value="MEQ2456273.1"/>
    <property type="molecule type" value="Genomic_DNA"/>
</dbReference>
<organism evidence="1 2">
    <name type="scientific">Flavonifractor hominis</name>
    <dbReference type="NCBI Taxonomy" id="3133178"/>
    <lineage>
        <taxon>Bacteria</taxon>
        <taxon>Bacillati</taxon>
        <taxon>Bacillota</taxon>
        <taxon>Clostridia</taxon>
        <taxon>Eubacteriales</taxon>
        <taxon>Oscillospiraceae</taxon>
        <taxon>Flavonifractor</taxon>
    </lineage>
</organism>
<sequence>MKVFISADIEGTAITMAREACRPEGFDYERSRKEMTQEVVAAAEGAHAAGAELVVVKDAHGPGVNLYPECMPEYVRLIRGWSNEPRLMIEGLDESFDAAMFVGYHSAAGQEGNVLSHTINGRMVQKITVNGQPASEFLIYSWLAAYYGVPSVLLAGDGALCEASRPLHPGLVTVPVKWDVGGRSEGLSPVLAQRRIREGAQRALQQDLAAARIALPSHFRLELTYKDHADAYTKGFYPGAERVDATTLAFESEDWYEVNRFLLFAI</sequence>
<evidence type="ECO:0000313" key="2">
    <source>
        <dbReference type="Proteomes" id="UP001440599"/>
    </source>
</evidence>
<dbReference type="Gene3D" id="3.30.1360.130">
    <property type="entry name" value="Dipeptide transport protein"/>
    <property type="match status" value="1"/>
</dbReference>
<comment type="caution">
    <text evidence="1">The sequence shown here is derived from an EMBL/GenBank/DDBJ whole genome shotgun (WGS) entry which is preliminary data.</text>
</comment>
<dbReference type="PIRSF" id="PIRSF015853">
    <property type="entry name" value="Pep_DppA"/>
    <property type="match status" value="1"/>
</dbReference>
<dbReference type="InterPro" id="IPR027476">
    <property type="entry name" value="DppA_N"/>
</dbReference>
<gene>
    <name evidence="1" type="ORF">WMO45_07035</name>
</gene>
<evidence type="ECO:0000313" key="1">
    <source>
        <dbReference type="EMBL" id="MEQ2456273.1"/>
    </source>
</evidence>
<dbReference type="SUPFAM" id="SSF63992">
    <property type="entry name" value="Dipeptide transport protein"/>
    <property type="match status" value="1"/>
</dbReference>
<keyword evidence="2" id="KW-1185">Reference proteome</keyword>
<dbReference type="Proteomes" id="UP001440599">
    <property type="component" value="Unassembled WGS sequence"/>
</dbReference>